<gene>
    <name evidence="1" type="ORF">GCM10023231_40280</name>
</gene>
<dbReference type="InterPro" id="IPR020271">
    <property type="entry name" value="Uncharacterised_MJ1172"/>
</dbReference>
<reference evidence="2" key="1">
    <citation type="journal article" date="2019" name="Int. J. Syst. Evol. Microbiol.">
        <title>The Global Catalogue of Microorganisms (GCM) 10K type strain sequencing project: providing services to taxonomists for standard genome sequencing and annotation.</title>
        <authorList>
            <consortium name="The Broad Institute Genomics Platform"/>
            <consortium name="The Broad Institute Genome Sequencing Center for Infectious Disease"/>
            <person name="Wu L."/>
            <person name="Ma J."/>
        </authorList>
    </citation>
    <scope>NUCLEOTIDE SEQUENCE [LARGE SCALE GENOMIC DNA]</scope>
    <source>
        <strain evidence="2">JCM 18200</strain>
    </source>
</reference>
<comment type="caution">
    <text evidence="1">The sequence shown here is derived from an EMBL/GenBank/DDBJ whole genome shotgun (WGS) entry which is preliminary data.</text>
</comment>
<sequence>MDALLIHPENKEQLRAVKAFLKAMKIPFEEKKEDFFYPEYVIDGVKESLKQANNGNLIQYTGIENMLNAK</sequence>
<organism evidence="1 2">
    <name type="scientific">Olivibacter ginsenosidimutans</name>
    <dbReference type="NCBI Taxonomy" id="1176537"/>
    <lineage>
        <taxon>Bacteria</taxon>
        <taxon>Pseudomonadati</taxon>
        <taxon>Bacteroidota</taxon>
        <taxon>Sphingobacteriia</taxon>
        <taxon>Sphingobacteriales</taxon>
        <taxon>Sphingobacteriaceae</taxon>
        <taxon>Olivibacter</taxon>
    </lineage>
</organism>
<keyword evidence="2" id="KW-1185">Reference proteome</keyword>
<proteinExistence type="predicted"/>
<dbReference type="EMBL" id="BAABIQ010000044">
    <property type="protein sequence ID" value="GAA4807031.1"/>
    <property type="molecule type" value="Genomic_DNA"/>
</dbReference>
<evidence type="ECO:0000313" key="1">
    <source>
        <dbReference type="EMBL" id="GAA4807031.1"/>
    </source>
</evidence>
<accession>A0ABP9CAR7</accession>
<dbReference type="Pfam" id="PF10884">
    <property type="entry name" value="DUF2683"/>
    <property type="match status" value="1"/>
</dbReference>
<protein>
    <submittedName>
        <fullName evidence="1">Uncharacterized protein</fullName>
    </submittedName>
</protein>
<name>A0ABP9CAR7_9SPHI</name>
<dbReference type="Proteomes" id="UP001501411">
    <property type="component" value="Unassembled WGS sequence"/>
</dbReference>
<evidence type="ECO:0000313" key="2">
    <source>
        <dbReference type="Proteomes" id="UP001501411"/>
    </source>
</evidence>
<dbReference type="RefSeq" id="WP_345234920.1">
    <property type="nucleotide sequence ID" value="NZ_BAABIQ010000044.1"/>
</dbReference>